<dbReference type="RefSeq" id="WP_162662129.1">
    <property type="nucleotide sequence ID" value="NZ_CP048020.1"/>
</dbReference>
<dbReference type="AlphaFoldDB" id="A0A6P1XZ77"/>
<name>A0A6P1XZ77_9SPIR</name>
<protein>
    <submittedName>
        <fullName evidence="1">Uncharacterized protein</fullName>
    </submittedName>
</protein>
<organism evidence="1 2">
    <name type="scientific">Treponema vincentii</name>
    <dbReference type="NCBI Taxonomy" id="69710"/>
    <lineage>
        <taxon>Bacteria</taxon>
        <taxon>Pseudomonadati</taxon>
        <taxon>Spirochaetota</taxon>
        <taxon>Spirochaetia</taxon>
        <taxon>Spirochaetales</taxon>
        <taxon>Treponemataceae</taxon>
        <taxon>Treponema</taxon>
    </lineage>
</organism>
<proteinExistence type="predicted"/>
<accession>A0A6P1XZ77</accession>
<sequence length="45" mass="5002">MSYAQISSLNSVHGRTLFNGLFSKGLRQKLFRTATDGGGMKQKRI</sequence>
<dbReference type="Proteomes" id="UP000464374">
    <property type="component" value="Chromosome"/>
</dbReference>
<evidence type="ECO:0000313" key="2">
    <source>
        <dbReference type="Proteomes" id="UP000464374"/>
    </source>
</evidence>
<gene>
    <name evidence="1" type="ORF">GWP43_01390</name>
</gene>
<dbReference type="KEGG" id="trz:GWP43_01390"/>
<evidence type="ECO:0000313" key="1">
    <source>
        <dbReference type="EMBL" id="QHX42320.1"/>
    </source>
</evidence>
<dbReference type="EMBL" id="CP048020">
    <property type="protein sequence ID" value="QHX42320.1"/>
    <property type="molecule type" value="Genomic_DNA"/>
</dbReference>
<reference evidence="1 2" key="1">
    <citation type="submission" date="2020-01" db="EMBL/GenBank/DDBJ databases">
        <title>Complete genome sequence of a human oral phylogroup 1 Treponema sp. strain ATCC 700766, originally isolated from periodontitis dental plaque.</title>
        <authorList>
            <person name="Chan Y."/>
            <person name="Huo Y.-B."/>
            <person name="Yu X.-L."/>
            <person name="Zeng H."/>
            <person name="Leung W.-K."/>
            <person name="Watt R.M."/>
        </authorList>
    </citation>
    <scope>NUCLEOTIDE SEQUENCE [LARGE SCALE GENOMIC DNA]</scope>
    <source>
        <strain evidence="1 2">OMZ 804</strain>
    </source>
</reference>